<evidence type="ECO:0000313" key="3">
    <source>
        <dbReference type="EMBL" id="MBF1672629.1"/>
    </source>
</evidence>
<comment type="caution">
    <text evidence="3">The sequence shown here is derived from an EMBL/GenBank/DDBJ whole genome shotgun (WGS) entry which is preliminary data.</text>
</comment>
<dbReference type="EMBL" id="JABZXS010000001">
    <property type="protein sequence ID" value="MBF1672629.1"/>
    <property type="molecule type" value="Genomic_DNA"/>
</dbReference>
<reference evidence="3" key="1">
    <citation type="submission" date="2020-04" db="EMBL/GenBank/DDBJ databases">
        <title>Deep metagenomics examines the oral microbiome during advanced dental caries in children, revealing novel taxa and co-occurrences with host molecules.</title>
        <authorList>
            <person name="Baker J.L."/>
            <person name="Morton J.T."/>
            <person name="Dinis M."/>
            <person name="Alvarez R."/>
            <person name="Tran N.C."/>
            <person name="Knight R."/>
            <person name="Edlund A."/>
        </authorList>
    </citation>
    <scope>NUCLEOTIDE SEQUENCE</scope>
    <source>
        <strain evidence="3">JCVI_47_bin.3</strain>
    </source>
</reference>
<dbReference type="Proteomes" id="UP000785653">
    <property type="component" value="Unassembled WGS sequence"/>
</dbReference>
<feature type="compositionally biased region" description="Basic and acidic residues" evidence="1">
    <location>
        <begin position="106"/>
        <end position="115"/>
    </location>
</feature>
<accession>A0A930LLZ4</accession>
<feature type="transmembrane region" description="Helical" evidence="2">
    <location>
        <begin position="39"/>
        <end position="58"/>
    </location>
</feature>
<feature type="transmembrane region" description="Helical" evidence="2">
    <location>
        <begin position="12"/>
        <end position="33"/>
    </location>
</feature>
<keyword evidence="2" id="KW-1133">Transmembrane helix</keyword>
<sequence length="115" mass="11976">MNKNYDVNAGKRLASYGVITAISALAVAYGIITPDKADLWVALLVVLLPNIGGMIMAIRNVKTAPEEPSLDKVAAAVVAALMEAPAPANPLAESDHGTEVQGILSEAKEPTEPQL</sequence>
<keyword evidence="2" id="KW-0472">Membrane</keyword>
<evidence type="ECO:0000256" key="2">
    <source>
        <dbReference type="SAM" id="Phobius"/>
    </source>
</evidence>
<dbReference type="AlphaFoldDB" id="A0A930LLZ4"/>
<evidence type="ECO:0000313" key="4">
    <source>
        <dbReference type="Proteomes" id="UP000785653"/>
    </source>
</evidence>
<organism evidence="3 4">
    <name type="scientific">Rothia mucilaginosa</name>
    <dbReference type="NCBI Taxonomy" id="43675"/>
    <lineage>
        <taxon>Bacteria</taxon>
        <taxon>Bacillati</taxon>
        <taxon>Actinomycetota</taxon>
        <taxon>Actinomycetes</taxon>
        <taxon>Micrococcales</taxon>
        <taxon>Micrococcaceae</taxon>
        <taxon>Rothia</taxon>
    </lineage>
</organism>
<gene>
    <name evidence="3" type="ORF">HXO65_00215</name>
</gene>
<evidence type="ECO:0008006" key="5">
    <source>
        <dbReference type="Google" id="ProtNLM"/>
    </source>
</evidence>
<evidence type="ECO:0000256" key="1">
    <source>
        <dbReference type="SAM" id="MobiDB-lite"/>
    </source>
</evidence>
<name>A0A930LLZ4_9MICC</name>
<proteinExistence type="predicted"/>
<protein>
    <recommendedName>
        <fullName evidence="5">Holin</fullName>
    </recommendedName>
</protein>
<keyword evidence="2" id="KW-0812">Transmembrane</keyword>
<feature type="region of interest" description="Disordered" evidence="1">
    <location>
        <begin position="88"/>
        <end position="115"/>
    </location>
</feature>